<evidence type="ECO:0000256" key="6">
    <source>
        <dbReference type="ARBA" id="ARBA00023136"/>
    </source>
</evidence>
<sequence>MAETRTRAPAGPGGPGSPGSPGSTVTASSQRRFARRQWSRRWLRLRYVVVAVLGLALLVVGVWAIWFSSLLAVEQVEVAGADVLSEQEVRDAASVPVGDPVARIDLDAVRARVEALAVVRSADVTRAWPDGVRVEVEERVAVAVVRIGSTLRGMDAEGVVFRDYQETPTALPRVDALSGVTSEALREGAAVVAALPEGLAADVDYVEVGTVDQIRLLLRDGREVVWGSSADAEQKARVLEVLLEQDGRVLDVSVPATPTTRS</sequence>
<dbReference type="InterPro" id="IPR026579">
    <property type="entry name" value="FtsQ"/>
</dbReference>
<dbReference type="InterPro" id="IPR013685">
    <property type="entry name" value="POTRA_FtsQ_type"/>
</dbReference>
<evidence type="ECO:0000259" key="10">
    <source>
        <dbReference type="PROSITE" id="PS51779"/>
    </source>
</evidence>
<keyword evidence="12" id="KW-1185">Reference proteome</keyword>
<proteinExistence type="inferred from homology"/>
<keyword evidence="6 8" id="KW-0472">Membrane</keyword>
<keyword evidence="7 8" id="KW-0131">Cell cycle</keyword>
<keyword evidence="2 8" id="KW-1003">Cell membrane</keyword>
<keyword evidence="4 8" id="KW-0812">Transmembrane</keyword>
<dbReference type="InterPro" id="IPR005548">
    <property type="entry name" value="Cell_div_FtsQ/DivIB_C"/>
</dbReference>
<feature type="domain" description="POTRA" evidence="10">
    <location>
        <begin position="71"/>
        <end position="139"/>
    </location>
</feature>
<evidence type="ECO:0000256" key="2">
    <source>
        <dbReference type="ARBA" id="ARBA00022475"/>
    </source>
</evidence>
<dbReference type="Gene3D" id="3.10.20.310">
    <property type="entry name" value="membrane protein fhac"/>
    <property type="match status" value="1"/>
</dbReference>
<dbReference type="EMBL" id="JAULSC010000025">
    <property type="protein sequence ID" value="MDO3397725.1"/>
    <property type="molecule type" value="Genomic_DNA"/>
</dbReference>
<evidence type="ECO:0000313" key="12">
    <source>
        <dbReference type="Proteomes" id="UP001168363"/>
    </source>
</evidence>
<comment type="similarity">
    <text evidence="8">Belongs to the FtsQ/DivIB family. FtsQ subfamily.</text>
</comment>
<comment type="caution">
    <text evidence="11">The sequence shown here is derived from an EMBL/GenBank/DDBJ whole genome shotgun (WGS) entry which is preliminary data.</text>
</comment>
<keyword evidence="3 8" id="KW-0132">Cell division</keyword>
<comment type="function">
    <text evidence="8">Essential cell division protein.</text>
</comment>
<evidence type="ECO:0000256" key="8">
    <source>
        <dbReference type="HAMAP-Rule" id="MF_00911"/>
    </source>
</evidence>
<dbReference type="InterPro" id="IPR050487">
    <property type="entry name" value="FtsQ_DivIB"/>
</dbReference>
<dbReference type="HAMAP" id="MF_00911">
    <property type="entry name" value="FtsQ_subfam"/>
    <property type="match status" value="1"/>
</dbReference>
<accession>A0ABT8TWD2</accession>
<dbReference type="Pfam" id="PF08478">
    <property type="entry name" value="POTRA_1"/>
    <property type="match status" value="1"/>
</dbReference>
<feature type="compositionally biased region" description="Low complexity" evidence="9">
    <location>
        <begin position="20"/>
        <end position="30"/>
    </location>
</feature>
<feature type="transmembrane region" description="Helical" evidence="8">
    <location>
        <begin position="45"/>
        <end position="66"/>
    </location>
</feature>
<dbReference type="InterPro" id="IPR034746">
    <property type="entry name" value="POTRA"/>
</dbReference>
<comment type="subcellular location">
    <subcellularLocation>
        <location evidence="8">Cell membrane</location>
        <topology evidence="8">Single-pass type II membrane protein</topology>
    </subcellularLocation>
    <subcellularLocation>
        <location evidence="1">Membrane</location>
    </subcellularLocation>
    <text evidence="8">Localizes to the division septum.</text>
</comment>
<dbReference type="PANTHER" id="PTHR37820">
    <property type="entry name" value="CELL DIVISION PROTEIN DIVIB"/>
    <property type="match status" value="1"/>
</dbReference>
<dbReference type="Pfam" id="PF03799">
    <property type="entry name" value="FtsQ_DivIB_C"/>
    <property type="match status" value="1"/>
</dbReference>
<feature type="region of interest" description="Disordered" evidence="9">
    <location>
        <begin position="1"/>
        <end position="30"/>
    </location>
</feature>
<evidence type="ECO:0000256" key="3">
    <source>
        <dbReference type="ARBA" id="ARBA00022618"/>
    </source>
</evidence>
<keyword evidence="5 8" id="KW-1133">Transmembrane helix</keyword>
<gene>
    <name evidence="8" type="primary">ftsQ</name>
    <name evidence="11" type="ORF">QWJ41_18500</name>
</gene>
<dbReference type="PANTHER" id="PTHR37820:SF1">
    <property type="entry name" value="CELL DIVISION PROTEIN FTSQ"/>
    <property type="match status" value="1"/>
</dbReference>
<dbReference type="RefSeq" id="WP_302709955.1">
    <property type="nucleotide sequence ID" value="NZ_JAULSC010000025.1"/>
</dbReference>
<dbReference type="Proteomes" id="UP001168363">
    <property type="component" value="Unassembled WGS sequence"/>
</dbReference>
<reference evidence="11" key="1">
    <citation type="submission" date="2023-06" db="EMBL/GenBank/DDBJ databases">
        <title>Genome sequence of Nocardioides sp. SOB44.</title>
        <authorList>
            <person name="Zhang G."/>
        </authorList>
    </citation>
    <scope>NUCLEOTIDE SEQUENCE</scope>
    <source>
        <strain evidence="11">SOB44</strain>
    </source>
</reference>
<name>A0ABT8TWD2_9ACTN</name>
<evidence type="ECO:0000256" key="1">
    <source>
        <dbReference type="ARBA" id="ARBA00004370"/>
    </source>
</evidence>
<dbReference type="PROSITE" id="PS51779">
    <property type="entry name" value="POTRA"/>
    <property type="match status" value="1"/>
</dbReference>
<evidence type="ECO:0000256" key="7">
    <source>
        <dbReference type="ARBA" id="ARBA00023306"/>
    </source>
</evidence>
<protein>
    <recommendedName>
        <fullName evidence="8">Cell division protein FtsQ</fullName>
    </recommendedName>
</protein>
<organism evidence="11 12">
    <name type="scientific">Nocardioides cremeus</name>
    <dbReference type="NCBI Taxonomy" id="3058044"/>
    <lineage>
        <taxon>Bacteria</taxon>
        <taxon>Bacillati</taxon>
        <taxon>Actinomycetota</taxon>
        <taxon>Actinomycetes</taxon>
        <taxon>Propionibacteriales</taxon>
        <taxon>Nocardioidaceae</taxon>
        <taxon>Nocardioides</taxon>
    </lineage>
</organism>
<evidence type="ECO:0000256" key="5">
    <source>
        <dbReference type="ARBA" id="ARBA00022989"/>
    </source>
</evidence>
<evidence type="ECO:0000256" key="4">
    <source>
        <dbReference type="ARBA" id="ARBA00022692"/>
    </source>
</evidence>
<evidence type="ECO:0000256" key="9">
    <source>
        <dbReference type="SAM" id="MobiDB-lite"/>
    </source>
</evidence>
<evidence type="ECO:0000313" key="11">
    <source>
        <dbReference type="EMBL" id="MDO3397725.1"/>
    </source>
</evidence>